<evidence type="ECO:0000256" key="1">
    <source>
        <dbReference type="SAM" id="SignalP"/>
    </source>
</evidence>
<keyword evidence="1" id="KW-0732">Signal</keyword>
<dbReference type="AlphaFoldDB" id="A0AAE8SIK9"/>
<accession>A0AAE8SIK9</accession>
<organism evidence="2 3">
    <name type="scientific">Fusarium torulosum</name>
    <dbReference type="NCBI Taxonomy" id="33205"/>
    <lineage>
        <taxon>Eukaryota</taxon>
        <taxon>Fungi</taxon>
        <taxon>Dikarya</taxon>
        <taxon>Ascomycota</taxon>
        <taxon>Pezizomycotina</taxon>
        <taxon>Sordariomycetes</taxon>
        <taxon>Hypocreomycetidae</taxon>
        <taxon>Hypocreales</taxon>
        <taxon>Nectriaceae</taxon>
        <taxon>Fusarium</taxon>
    </lineage>
</organism>
<comment type="caution">
    <text evidence="2">The sequence shown here is derived from an EMBL/GenBank/DDBJ whole genome shotgun (WGS) entry which is preliminary data.</text>
</comment>
<feature type="chain" id="PRO_5041951648" evidence="1">
    <location>
        <begin position="19"/>
        <end position="272"/>
    </location>
</feature>
<sequence>MARIYSIAALCFAGHVSAQANSSYRDCPVAIRNIATENWPYNSTGTLPIEFEGQDDPWQISVAVTDRRAPHLWFGDRKSDQETNTYLSVPESLIGSSEGNETFVCLYMMPGVNQTATNATEADGSCNGILSDECIEEFNDAPTSDGQKCPTVSASESSRCTLDELPSIDLPENYKTFGGFPGGALLAGDRELEEYDAYDLRVRQPIPLLLTTRSGDSKQSKMVCIAPNNVVEGSRIPELEFPPSGAMSIHGGFGSRVLMGVVGVVMLANGFL</sequence>
<dbReference type="Proteomes" id="UP001187734">
    <property type="component" value="Unassembled WGS sequence"/>
</dbReference>
<feature type="signal peptide" evidence="1">
    <location>
        <begin position="1"/>
        <end position="18"/>
    </location>
</feature>
<keyword evidence="3" id="KW-1185">Reference proteome</keyword>
<evidence type="ECO:0000313" key="2">
    <source>
        <dbReference type="EMBL" id="SPJ78593.1"/>
    </source>
</evidence>
<name>A0AAE8SIK9_9HYPO</name>
<dbReference type="EMBL" id="ONZP01000234">
    <property type="protein sequence ID" value="SPJ78593.1"/>
    <property type="molecule type" value="Genomic_DNA"/>
</dbReference>
<proteinExistence type="predicted"/>
<gene>
    <name evidence="2" type="ORF">FTOL_06982</name>
</gene>
<protein>
    <submittedName>
        <fullName evidence="2">Uncharacterized protein</fullName>
    </submittedName>
</protein>
<evidence type="ECO:0000313" key="3">
    <source>
        <dbReference type="Proteomes" id="UP001187734"/>
    </source>
</evidence>
<reference evidence="2" key="1">
    <citation type="submission" date="2018-03" db="EMBL/GenBank/DDBJ databases">
        <authorList>
            <person name="Guldener U."/>
        </authorList>
    </citation>
    <scope>NUCLEOTIDE SEQUENCE</scope>
</reference>